<proteinExistence type="predicted"/>
<reference evidence="5" key="1">
    <citation type="submission" date="2017-11" db="EMBL/GenBank/DDBJ databases">
        <title>Phenotypic and genomic properties of facultatively anaerobic sulfur-reducing natronoarchaea from hypersaline soda lakes.</title>
        <authorList>
            <person name="Sorokin D.Y."/>
            <person name="Kublanov I.V."/>
            <person name="Roman P."/>
            <person name="Sinninghe Damste J.S."/>
            <person name="Golyshin P.N."/>
            <person name="Rojo D."/>
            <person name="Ciordia S."/>
            <person name="Mena M.D.C."/>
            <person name="Ferrer M."/>
            <person name="Messina E."/>
            <person name="Smedile F."/>
            <person name="La Spada G."/>
            <person name="La Cono V."/>
            <person name="Yakimov M.M."/>
        </authorList>
    </citation>
    <scope>NUCLEOTIDE SEQUENCE [LARGE SCALE GENOMIC DNA]</scope>
    <source>
        <strain evidence="5">AArc-Sl</strain>
    </source>
</reference>
<evidence type="ECO:0000259" key="3">
    <source>
        <dbReference type="Pfam" id="PF24035"/>
    </source>
</evidence>
<dbReference type="RefSeq" id="WP_119814202.1">
    <property type="nucleotide sequence ID" value="NZ_CP025066.1"/>
</dbReference>
<evidence type="ECO:0000256" key="2">
    <source>
        <dbReference type="SAM" id="Phobius"/>
    </source>
</evidence>
<evidence type="ECO:0000256" key="1">
    <source>
        <dbReference type="SAM" id="MobiDB-lite"/>
    </source>
</evidence>
<dbReference type="AlphaFoldDB" id="A0A343TG09"/>
<keyword evidence="2" id="KW-1133">Transmembrane helix</keyword>
<feature type="domain" description="DUF7344" evidence="3">
    <location>
        <begin position="31"/>
        <end position="111"/>
    </location>
</feature>
<dbReference type="KEGG" id="hdf:AArcSl_0378"/>
<keyword evidence="2" id="KW-0472">Membrane</keyword>
<feature type="region of interest" description="Disordered" evidence="1">
    <location>
        <begin position="1"/>
        <end position="24"/>
    </location>
</feature>
<dbReference type="GeneID" id="37876713"/>
<dbReference type="OrthoDB" id="331021at2157"/>
<accession>A0A343TG09</accession>
<name>A0A343TG09_9EURY</name>
<dbReference type="InterPro" id="IPR055768">
    <property type="entry name" value="DUF7344"/>
</dbReference>
<keyword evidence="2" id="KW-0812">Transmembrane</keyword>
<dbReference type="EMBL" id="CP025066">
    <property type="protein sequence ID" value="AUX08031.1"/>
    <property type="molecule type" value="Genomic_DNA"/>
</dbReference>
<evidence type="ECO:0000313" key="5">
    <source>
        <dbReference type="Proteomes" id="UP000263012"/>
    </source>
</evidence>
<feature type="compositionally biased region" description="Polar residues" evidence="1">
    <location>
        <begin position="9"/>
        <end position="23"/>
    </location>
</feature>
<organism evidence="4 5">
    <name type="scientific">Halalkaliarchaeum desulfuricum</name>
    <dbReference type="NCBI Taxonomy" id="2055893"/>
    <lineage>
        <taxon>Archaea</taxon>
        <taxon>Methanobacteriati</taxon>
        <taxon>Methanobacteriota</taxon>
        <taxon>Stenosarchaea group</taxon>
        <taxon>Halobacteria</taxon>
        <taxon>Halobacteriales</taxon>
        <taxon>Haloferacaceae</taxon>
        <taxon>Halalkaliarchaeum</taxon>
    </lineage>
</organism>
<protein>
    <recommendedName>
        <fullName evidence="3">DUF7344 domain-containing protein</fullName>
    </recommendedName>
</protein>
<dbReference type="Proteomes" id="UP000263012">
    <property type="component" value="Chromosome"/>
</dbReference>
<dbReference type="Pfam" id="PF24035">
    <property type="entry name" value="DUF7344"/>
    <property type="match status" value="1"/>
</dbReference>
<feature type="transmembrane region" description="Helical" evidence="2">
    <location>
        <begin position="164"/>
        <end position="183"/>
    </location>
</feature>
<keyword evidence="5" id="KW-1185">Reference proteome</keyword>
<gene>
    <name evidence="4" type="ORF">AArcSl_0378</name>
</gene>
<evidence type="ECO:0000313" key="4">
    <source>
        <dbReference type="EMBL" id="AUX08031.1"/>
    </source>
</evidence>
<sequence length="190" mass="20622">MGTDAPDLSTASGGENATENTEVGLTKDEIFGTLSNARRRYVLSELKQSPEGESTIRDLSRAIAGLENDIEPEEATYAQRKRVYTSLYQSHVPQLARRGIIDFDARSGTVTLTDVATTFDVYLEVVEEKELTWAEFYVLLSGFSAVLLLAVAVEAVFFAGLSGLAAATLIAVGFGCASIAQLYQTRKNRI</sequence>
<feature type="transmembrane region" description="Helical" evidence="2">
    <location>
        <begin position="136"/>
        <end position="158"/>
    </location>
</feature>